<sequence>MVQEDFMTHLCCHLCAVYQEYREIRETSVDINPNANIVEVTPPVQSMDIAVYKCSHGASVVGAYEGDGVPVVDGGPNGVCVKEKADIAGEVPVKDNGDEVGLKDGVPNGVGVEVKAGEGYNPNTIIEFPTVITTHTIGATTIPK</sequence>
<protein>
    <submittedName>
        <fullName evidence="1">Uncharacterized protein</fullName>
    </submittedName>
</protein>
<evidence type="ECO:0000313" key="1">
    <source>
        <dbReference type="EMBL" id="PWA42208.1"/>
    </source>
</evidence>
<dbReference type="Proteomes" id="UP000245207">
    <property type="component" value="Unassembled WGS sequence"/>
</dbReference>
<accession>A0A2U1KZN3</accession>
<comment type="caution">
    <text evidence="1">The sequence shown here is derived from an EMBL/GenBank/DDBJ whole genome shotgun (WGS) entry which is preliminary data.</text>
</comment>
<proteinExistence type="predicted"/>
<dbReference type="STRING" id="35608.A0A2U1KZN3"/>
<dbReference type="EMBL" id="PKPP01012551">
    <property type="protein sequence ID" value="PWA42208.1"/>
    <property type="molecule type" value="Genomic_DNA"/>
</dbReference>
<keyword evidence="2" id="KW-1185">Reference proteome</keyword>
<evidence type="ECO:0000313" key="2">
    <source>
        <dbReference type="Proteomes" id="UP000245207"/>
    </source>
</evidence>
<gene>
    <name evidence="1" type="ORF">CTI12_AA546960</name>
</gene>
<organism evidence="1 2">
    <name type="scientific">Artemisia annua</name>
    <name type="common">Sweet wormwood</name>
    <dbReference type="NCBI Taxonomy" id="35608"/>
    <lineage>
        <taxon>Eukaryota</taxon>
        <taxon>Viridiplantae</taxon>
        <taxon>Streptophyta</taxon>
        <taxon>Embryophyta</taxon>
        <taxon>Tracheophyta</taxon>
        <taxon>Spermatophyta</taxon>
        <taxon>Magnoliopsida</taxon>
        <taxon>eudicotyledons</taxon>
        <taxon>Gunneridae</taxon>
        <taxon>Pentapetalae</taxon>
        <taxon>asterids</taxon>
        <taxon>campanulids</taxon>
        <taxon>Asterales</taxon>
        <taxon>Asteraceae</taxon>
        <taxon>Asteroideae</taxon>
        <taxon>Anthemideae</taxon>
        <taxon>Artemisiinae</taxon>
        <taxon>Artemisia</taxon>
    </lineage>
</organism>
<reference evidence="1 2" key="1">
    <citation type="journal article" date="2018" name="Mol. Plant">
        <title>The genome of Artemisia annua provides insight into the evolution of Asteraceae family and artemisinin biosynthesis.</title>
        <authorList>
            <person name="Shen Q."/>
            <person name="Zhang L."/>
            <person name="Liao Z."/>
            <person name="Wang S."/>
            <person name="Yan T."/>
            <person name="Shi P."/>
            <person name="Liu M."/>
            <person name="Fu X."/>
            <person name="Pan Q."/>
            <person name="Wang Y."/>
            <person name="Lv Z."/>
            <person name="Lu X."/>
            <person name="Zhang F."/>
            <person name="Jiang W."/>
            <person name="Ma Y."/>
            <person name="Chen M."/>
            <person name="Hao X."/>
            <person name="Li L."/>
            <person name="Tang Y."/>
            <person name="Lv G."/>
            <person name="Zhou Y."/>
            <person name="Sun X."/>
            <person name="Brodelius P.E."/>
            <person name="Rose J.K.C."/>
            <person name="Tang K."/>
        </authorList>
    </citation>
    <scope>NUCLEOTIDE SEQUENCE [LARGE SCALE GENOMIC DNA]</scope>
    <source>
        <strain evidence="2">cv. Huhao1</strain>
        <tissue evidence="1">Leaf</tissue>
    </source>
</reference>
<dbReference type="OrthoDB" id="1045822at2759"/>
<name>A0A2U1KZN3_ARTAN</name>
<dbReference type="AlphaFoldDB" id="A0A2U1KZN3"/>